<organism evidence="2 3">
    <name type="scientific">Stegodyphus mimosarum</name>
    <name type="common">African social velvet spider</name>
    <dbReference type="NCBI Taxonomy" id="407821"/>
    <lineage>
        <taxon>Eukaryota</taxon>
        <taxon>Metazoa</taxon>
        <taxon>Ecdysozoa</taxon>
        <taxon>Arthropoda</taxon>
        <taxon>Chelicerata</taxon>
        <taxon>Arachnida</taxon>
        <taxon>Araneae</taxon>
        <taxon>Araneomorphae</taxon>
        <taxon>Entelegynae</taxon>
        <taxon>Eresoidea</taxon>
        <taxon>Eresidae</taxon>
        <taxon>Stegodyphus</taxon>
    </lineage>
</organism>
<keyword evidence="3" id="KW-1185">Reference proteome</keyword>
<keyword evidence="1" id="KW-0472">Membrane</keyword>
<keyword evidence="1" id="KW-0812">Transmembrane</keyword>
<evidence type="ECO:0000313" key="3">
    <source>
        <dbReference type="Proteomes" id="UP000054359"/>
    </source>
</evidence>
<gene>
    <name evidence="2" type="ORF">X975_10320</name>
</gene>
<protein>
    <submittedName>
        <fullName evidence="2">Uncharacterized protein</fullName>
    </submittedName>
</protein>
<dbReference type="Proteomes" id="UP000054359">
    <property type="component" value="Unassembled WGS sequence"/>
</dbReference>
<dbReference type="AlphaFoldDB" id="A0A087TP17"/>
<reference evidence="2 3" key="1">
    <citation type="submission" date="2013-11" db="EMBL/GenBank/DDBJ databases">
        <title>Genome sequencing of Stegodyphus mimosarum.</title>
        <authorList>
            <person name="Bechsgaard J."/>
        </authorList>
    </citation>
    <scope>NUCLEOTIDE SEQUENCE [LARGE SCALE GENOMIC DNA]</scope>
</reference>
<evidence type="ECO:0000313" key="2">
    <source>
        <dbReference type="EMBL" id="KFM66856.1"/>
    </source>
</evidence>
<sequence>MRLTKTVIWCWLLFICNIAFFFSCVYVLLMLIAENVATSLPLIMCRQATP</sequence>
<name>A0A087TP17_STEMI</name>
<keyword evidence="1" id="KW-1133">Transmembrane helix</keyword>
<dbReference type="EMBL" id="KK116110">
    <property type="protein sequence ID" value="KFM66856.1"/>
    <property type="molecule type" value="Genomic_DNA"/>
</dbReference>
<dbReference type="PROSITE" id="PS51257">
    <property type="entry name" value="PROKAR_LIPOPROTEIN"/>
    <property type="match status" value="1"/>
</dbReference>
<evidence type="ECO:0000256" key="1">
    <source>
        <dbReference type="SAM" id="Phobius"/>
    </source>
</evidence>
<proteinExistence type="predicted"/>
<feature type="non-terminal residue" evidence="2">
    <location>
        <position position="50"/>
    </location>
</feature>
<feature type="transmembrane region" description="Helical" evidence="1">
    <location>
        <begin position="7"/>
        <end position="32"/>
    </location>
</feature>
<accession>A0A087TP17</accession>